<evidence type="ECO:0000313" key="1">
    <source>
        <dbReference type="EMBL" id="MPN28411.1"/>
    </source>
</evidence>
<proteinExistence type="predicted"/>
<reference evidence="1" key="1">
    <citation type="submission" date="2019-08" db="EMBL/GenBank/DDBJ databases">
        <authorList>
            <person name="Kucharzyk K."/>
            <person name="Murdoch R.W."/>
            <person name="Higgins S."/>
            <person name="Loffler F."/>
        </authorList>
    </citation>
    <scope>NUCLEOTIDE SEQUENCE</scope>
</reference>
<accession>A0A645GNA0</accession>
<dbReference type="EMBL" id="VSSQ01078697">
    <property type="protein sequence ID" value="MPN28411.1"/>
    <property type="molecule type" value="Genomic_DNA"/>
</dbReference>
<name>A0A645GNA0_9ZZZZ</name>
<organism evidence="1">
    <name type="scientific">bioreactor metagenome</name>
    <dbReference type="NCBI Taxonomy" id="1076179"/>
    <lineage>
        <taxon>unclassified sequences</taxon>
        <taxon>metagenomes</taxon>
        <taxon>ecological metagenomes</taxon>
    </lineage>
</organism>
<gene>
    <name evidence="1" type="ORF">SDC9_175852</name>
</gene>
<dbReference type="AlphaFoldDB" id="A0A645GNA0"/>
<protein>
    <submittedName>
        <fullName evidence="1">Uncharacterized protein</fullName>
    </submittedName>
</protein>
<sequence>MGNDLKDRFSDSDYIRSIAKEIDKGTYSKWVDKNTNGRTYSNFVNENTKIESYSAALDQLIKNDKYKDLSKDKVEKVKGLIIVNIANAMIEKQVVAAMAKCKGKNAKYTQSVINKLIESTEKISKDTISKATKYGIVAVCEYETYIIGGIAVPIDPIRVIRA</sequence>
<comment type="caution">
    <text evidence="1">The sequence shown here is derived from an EMBL/GenBank/DDBJ whole genome shotgun (WGS) entry which is preliminary data.</text>
</comment>